<dbReference type="EMBL" id="CAEMXZ010000043">
    <property type="protein sequence ID" value="CAB4323407.1"/>
    <property type="molecule type" value="Genomic_DNA"/>
</dbReference>
<feature type="region of interest" description="Disordered" evidence="1">
    <location>
        <begin position="1"/>
        <end position="39"/>
    </location>
</feature>
<evidence type="ECO:0000256" key="1">
    <source>
        <dbReference type="SAM" id="MobiDB-lite"/>
    </source>
</evidence>
<evidence type="ECO:0000313" key="2">
    <source>
        <dbReference type="EMBL" id="CAB4323407.1"/>
    </source>
</evidence>
<reference evidence="2" key="1">
    <citation type="submission" date="2020-05" db="EMBL/GenBank/DDBJ databases">
        <authorList>
            <person name="Chiriac C."/>
            <person name="Salcher M."/>
            <person name="Ghai R."/>
            <person name="Kavagutti S V."/>
        </authorList>
    </citation>
    <scope>NUCLEOTIDE SEQUENCE</scope>
</reference>
<accession>A0A6J5YG02</accession>
<sequence length="169" mass="17491">MQRRAPPARDDHEQDFEASPTTEATTSSAPNGGLLNTTTAEVEPGMATAVAGAVGGASRVTGPAMVTAPSPALFVDTAENRYSRPYSKPEIVQYPDTTVQNDDGCPTAEAVVEVMASALLMVMMALTEPFVDGNTKSCGALGRATGTTAVDSPDSTDVPARFVAVTLKR</sequence>
<dbReference type="AlphaFoldDB" id="A0A6J5YG02"/>
<feature type="compositionally biased region" description="Low complexity" evidence="1">
    <location>
        <begin position="17"/>
        <end position="30"/>
    </location>
</feature>
<organism evidence="2">
    <name type="scientific">freshwater metagenome</name>
    <dbReference type="NCBI Taxonomy" id="449393"/>
    <lineage>
        <taxon>unclassified sequences</taxon>
        <taxon>metagenomes</taxon>
        <taxon>ecological metagenomes</taxon>
    </lineage>
</organism>
<proteinExistence type="predicted"/>
<gene>
    <name evidence="2" type="ORF">UFOPK1392_01162</name>
</gene>
<protein>
    <submittedName>
        <fullName evidence="2">Unannotated protein</fullName>
    </submittedName>
</protein>
<name>A0A6J5YG02_9ZZZZ</name>